<keyword evidence="3" id="KW-1185">Reference proteome</keyword>
<feature type="region of interest" description="Disordered" evidence="1">
    <location>
        <begin position="351"/>
        <end position="394"/>
    </location>
</feature>
<proteinExistence type="predicted"/>
<dbReference type="Proteomes" id="UP000717585">
    <property type="component" value="Unassembled WGS sequence"/>
</dbReference>
<dbReference type="OrthoDB" id="2143914at2759"/>
<comment type="caution">
    <text evidence="2">The sequence shown here is derived from an EMBL/GenBank/DDBJ whole genome shotgun (WGS) entry which is preliminary data.</text>
</comment>
<protein>
    <submittedName>
        <fullName evidence="2">Uncharacterized protein</fullName>
    </submittedName>
</protein>
<dbReference type="AlphaFoldDB" id="A0A8J6B2X0"/>
<feature type="compositionally biased region" description="Basic residues" evidence="1">
    <location>
        <begin position="375"/>
        <end position="384"/>
    </location>
</feature>
<gene>
    <name evidence="2" type="ORF">J8273_3253</name>
</gene>
<sequence>MDELELTFDGIRDAVDDDDDDYFLQDAFEDDEDEDIELDDIPQAEVDEIRNLRHRNRHHRQSQQRPSAKRATRLTPLMDRGIAALAEGYIAHLCDALTDTHVRPHRDQFLLRAGSLRAVQVMLRMGDLAAEPPKPFGQVSFRADNQTGRLRPDSVLFSPCFQDLNRAVEIATQCLAQGRTATPDERLSIESTLRKLPHADETELLALAVSIHGRRWKLIQERYFPERTPAWVEINWKERVRNPTPDASAALFEGAIAYLEELAASPSFERVTVKQLQSLIESHLKKEFTRLVPDKDAMALFARRVARNLTKKPAFAAVFQPYKEVLIRGCRRAPPPPSPPAPARVPLLRERRAPAPEPVPVPLRGGHWEQSMNPRSRRDRNRHVRGLETDMVRI</sequence>
<evidence type="ECO:0000256" key="1">
    <source>
        <dbReference type="SAM" id="MobiDB-lite"/>
    </source>
</evidence>
<reference evidence="2" key="1">
    <citation type="submission" date="2021-05" db="EMBL/GenBank/DDBJ databases">
        <title>A free-living protist that lacks canonical eukaryotic 1 DNA replication and segregation systems.</title>
        <authorList>
            <person name="Salas-Leiva D.E."/>
            <person name="Tromer E.C."/>
            <person name="Curtis B.A."/>
            <person name="Jerlstrom-Hultqvist J."/>
            <person name="Kolisko M."/>
            <person name="Yi Z."/>
            <person name="Salas-Leiva J.S."/>
            <person name="Gallot-Lavallee L."/>
            <person name="Kops G.J.P.L."/>
            <person name="Archibald J.M."/>
            <person name="Simpson A.G.B."/>
            <person name="Roger A.J."/>
        </authorList>
    </citation>
    <scope>NUCLEOTIDE SEQUENCE</scope>
    <source>
        <strain evidence="2">BICM</strain>
    </source>
</reference>
<feature type="region of interest" description="Disordered" evidence="1">
    <location>
        <begin position="53"/>
        <end position="73"/>
    </location>
</feature>
<feature type="compositionally biased region" description="Basic and acidic residues" evidence="1">
    <location>
        <begin position="385"/>
        <end position="394"/>
    </location>
</feature>
<evidence type="ECO:0000313" key="2">
    <source>
        <dbReference type="EMBL" id="KAG9393124.1"/>
    </source>
</evidence>
<organism evidence="2 3">
    <name type="scientific">Carpediemonas membranifera</name>
    <dbReference type="NCBI Taxonomy" id="201153"/>
    <lineage>
        <taxon>Eukaryota</taxon>
        <taxon>Metamonada</taxon>
        <taxon>Carpediemonas-like organisms</taxon>
        <taxon>Carpediemonas</taxon>
    </lineage>
</organism>
<feature type="compositionally biased region" description="Basic residues" evidence="1">
    <location>
        <begin position="53"/>
        <end position="72"/>
    </location>
</feature>
<accession>A0A8J6B2X0</accession>
<name>A0A8J6B2X0_9EUKA</name>
<evidence type="ECO:0000313" key="3">
    <source>
        <dbReference type="Proteomes" id="UP000717585"/>
    </source>
</evidence>
<dbReference type="EMBL" id="JAHDYR010000025">
    <property type="protein sequence ID" value="KAG9393124.1"/>
    <property type="molecule type" value="Genomic_DNA"/>
</dbReference>